<protein>
    <submittedName>
        <fullName evidence="3">Uncharacterized protein conserved in bacteria</fullName>
    </submittedName>
</protein>
<dbReference type="InterPro" id="IPR005545">
    <property type="entry name" value="YCII"/>
</dbReference>
<organism evidence="3 4">
    <name type="scientific">Zymobacter palmae</name>
    <dbReference type="NCBI Taxonomy" id="33074"/>
    <lineage>
        <taxon>Bacteria</taxon>
        <taxon>Pseudomonadati</taxon>
        <taxon>Pseudomonadota</taxon>
        <taxon>Gammaproteobacteria</taxon>
        <taxon>Oceanospirillales</taxon>
        <taxon>Halomonadaceae</taxon>
        <taxon>Zymobacter group</taxon>
        <taxon>Zymobacter</taxon>
    </lineage>
</organism>
<dbReference type="PANTHER" id="PTHR37828:SF1">
    <property type="entry name" value="YCII-RELATED DOMAIN-CONTAINING PROTEIN"/>
    <property type="match status" value="1"/>
</dbReference>
<accession>A0A348HBB4</accession>
<evidence type="ECO:0000259" key="2">
    <source>
        <dbReference type="Pfam" id="PF03795"/>
    </source>
</evidence>
<dbReference type="EMBL" id="AP018933">
    <property type="protein sequence ID" value="BBG28916.1"/>
    <property type="molecule type" value="Genomic_DNA"/>
</dbReference>
<comment type="similarity">
    <text evidence="1">Belongs to the YciI family.</text>
</comment>
<evidence type="ECO:0000313" key="3">
    <source>
        <dbReference type="EMBL" id="BBG28916.1"/>
    </source>
</evidence>
<dbReference type="Pfam" id="PF03795">
    <property type="entry name" value="YCII"/>
    <property type="match status" value="1"/>
</dbReference>
<dbReference type="RefSeq" id="WP_038277545.1">
    <property type="nucleotide sequence ID" value="NZ_AP018933.1"/>
</dbReference>
<feature type="domain" description="YCII-related" evidence="2">
    <location>
        <begin position="4"/>
        <end position="82"/>
    </location>
</feature>
<dbReference type="PANTHER" id="PTHR37828">
    <property type="entry name" value="GSR2449 PROTEIN"/>
    <property type="match status" value="1"/>
</dbReference>
<dbReference type="AlphaFoldDB" id="A0A348HBB4"/>
<evidence type="ECO:0000313" key="4">
    <source>
        <dbReference type="Proteomes" id="UP000267342"/>
    </source>
</evidence>
<reference evidence="3 4" key="1">
    <citation type="submission" date="2018-09" db="EMBL/GenBank/DDBJ databases">
        <title>Zymobacter palmae IAM14233 (=T109) whole genome analysis.</title>
        <authorList>
            <person name="Yanase H."/>
        </authorList>
    </citation>
    <scope>NUCLEOTIDE SEQUENCE [LARGE SCALE GENOMIC DNA]</scope>
    <source>
        <strain evidence="3 4">IAM14233</strain>
    </source>
</reference>
<evidence type="ECO:0000256" key="1">
    <source>
        <dbReference type="ARBA" id="ARBA00007689"/>
    </source>
</evidence>
<dbReference type="KEGG" id="zpl:ZBT109_0116"/>
<keyword evidence="4" id="KW-1185">Reference proteome</keyword>
<dbReference type="Proteomes" id="UP000267342">
    <property type="component" value="Chromosome"/>
</dbReference>
<gene>
    <name evidence="3" type="ORF">ZBT109_0116</name>
</gene>
<dbReference type="SUPFAM" id="SSF54909">
    <property type="entry name" value="Dimeric alpha+beta barrel"/>
    <property type="match status" value="1"/>
</dbReference>
<dbReference type="Gene3D" id="3.30.70.1060">
    <property type="entry name" value="Dimeric alpha+beta barrel"/>
    <property type="match status" value="1"/>
</dbReference>
<dbReference type="STRING" id="1123510.GCA_000620025_00207"/>
<proteinExistence type="inferred from homology"/>
<name>A0A348HBB4_9GAMM</name>
<sequence length="95" mass="10468">MLYIAVLTYIRPVEEIDACLADHIAWLEEGYQAGAFIASGRRVPRNGGVILVKEDSLEDVEARLSQDPFQTKGLAKVEVIPFEPSKRIAALEGVI</sequence>
<dbReference type="InterPro" id="IPR011008">
    <property type="entry name" value="Dimeric_a/b-barrel"/>
</dbReference>